<dbReference type="EMBL" id="JAHBMH010000044">
    <property type="protein sequence ID" value="KAK1936258.1"/>
    <property type="molecule type" value="Genomic_DNA"/>
</dbReference>
<gene>
    <name evidence="1" type="ORF">X943_002405</name>
</gene>
<comment type="caution">
    <text evidence="1">The sequence shown here is derived from an EMBL/GenBank/DDBJ whole genome shotgun (WGS) entry which is preliminary data.</text>
</comment>
<evidence type="ECO:0000313" key="2">
    <source>
        <dbReference type="Proteomes" id="UP001195914"/>
    </source>
</evidence>
<name>A0AAD9GD39_BABDI</name>
<dbReference type="Proteomes" id="UP001195914">
    <property type="component" value="Unassembled WGS sequence"/>
</dbReference>
<reference evidence="1" key="1">
    <citation type="journal article" date="2014" name="Nucleic Acids Res.">
        <title>The evolutionary dynamics of variant antigen genes in Babesia reveal a history of genomic innovation underlying host-parasite interaction.</title>
        <authorList>
            <person name="Jackson A.P."/>
            <person name="Otto T.D."/>
            <person name="Darby A."/>
            <person name="Ramaprasad A."/>
            <person name="Xia D."/>
            <person name="Echaide I.E."/>
            <person name="Farber M."/>
            <person name="Gahlot S."/>
            <person name="Gamble J."/>
            <person name="Gupta D."/>
            <person name="Gupta Y."/>
            <person name="Jackson L."/>
            <person name="Malandrin L."/>
            <person name="Malas T.B."/>
            <person name="Moussa E."/>
            <person name="Nair M."/>
            <person name="Reid A.J."/>
            <person name="Sanders M."/>
            <person name="Sharma J."/>
            <person name="Tracey A."/>
            <person name="Quail M.A."/>
            <person name="Weir W."/>
            <person name="Wastling J.M."/>
            <person name="Hall N."/>
            <person name="Willadsen P."/>
            <person name="Lingelbach K."/>
            <person name="Shiels B."/>
            <person name="Tait A."/>
            <person name="Berriman M."/>
            <person name="Allred D.R."/>
            <person name="Pain A."/>
        </authorList>
    </citation>
    <scope>NUCLEOTIDE SEQUENCE</scope>
    <source>
        <strain evidence="1">1802A</strain>
    </source>
</reference>
<accession>A0AAD9GD39</accession>
<keyword evidence="2" id="KW-1185">Reference proteome</keyword>
<sequence length="164" mass="18920">MKSNNFTGALAAIAIIFATIKVTSALVSPRRLNTVRAEPEIIDKVDDLMDELRDYARTLPPHNYLLAQEIMTLQNNVRMLIRMESSSENKLFSHVCTEFDDFFRPPRPTYHTKSAPDIPPMKLARFHAGNKLKSVYGRLQQLWLAKITEAERQKREAERAYTKK</sequence>
<proteinExistence type="predicted"/>
<evidence type="ECO:0000313" key="1">
    <source>
        <dbReference type="EMBL" id="KAK1936258.1"/>
    </source>
</evidence>
<protein>
    <submittedName>
        <fullName evidence="1">Uncharacterized protein</fullName>
    </submittedName>
</protein>
<dbReference type="AlphaFoldDB" id="A0AAD9GD39"/>
<reference evidence="1" key="2">
    <citation type="submission" date="2021-05" db="EMBL/GenBank/DDBJ databases">
        <authorList>
            <person name="Pain A."/>
        </authorList>
    </citation>
    <scope>NUCLEOTIDE SEQUENCE</scope>
    <source>
        <strain evidence="1">1802A</strain>
    </source>
</reference>
<organism evidence="1 2">
    <name type="scientific">Babesia divergens</name>
    <dbReference type="NCBI Taxonomy" id="32595"/>
    <lineage>
        <taxon>Eukaryota</taxon>
        <taxon>Sar</taxon>
        <taxon>Alveolata</taxon>
        <taxon>Apicomplexa</taxon>
        <taxon>Aconoidasida</taxon>
        <taxon>Piroplasmida</taxon>
        <taxon>Babesiidae</taxon>
        <taxon>Babesia</taxon>
    </lineage>
</organism>